<sequence>MPRACSSPGSPAPEGPEMLPIRIMLVAGEPSGDVLGAHLMRSLKKLAGERVEIVGVGGDAMAAAGLESLFPMDELSVMGLFEILPRAPAILRRLRETEAFARAKRPHVLLTIDSPGFNKRLARRLQDLDTIRIHYVAPSVWAYRPKRAVTTAALYDHLLTLLPFEPPLFEKEGLAATFVGHPAVEAENAYQGDMRAFRAAQGLSPHVPALAVLFGSRRGEVRRLGPVFVDALRRLAERVPAAHVLAPTLPHLQAEVDRMLARQPLPYTVLGQAGKMDCFHAADSALAASGTVALELALAGTPAVVAYRMNALTAALARRLIRIPYASLVNILMDKPVVPELIQGNCTAGAIAGALQRIMTDPVARDAQIEAGRTVAMMLKPGALWPSDKAARVVLNLAETNREKDA</sequence>
<evidence type="ECO:0000256" key="10">
    <source>
        <dbReference type="ARBA" id="ARBA00048975"/>
    </source>
</evidence>
<protein>
    <recommendedName>
        <fullName evidence="4 11">Lipid-A-disaccharide synthase</fullName>
        <ecNumber evidence="3 11">2.4.1.182</ecNumber>
    </recommendedName>
</protein>
<comment type="catalytic activity">
    <reaction evidence="10 11">
        <text>a lipid X + a UDP-2-N,3-O-bis[(3R)-3-hydroxyacyl]-alpha-D-glucosamine = a lipid A disaccharide + UDP + H(+)</text>
        <dbReference type="Rhea" id="RHEA:67828"/>
        <dbReference type="ChEBI" id="CHEBI:15378"/>
        <dbReference type="ChEBI" id="CHEBI:58223"/>
        <dbReference type="ChEBI" id="CHEBI:137748"/>
        <dbReference type="ChEBI" id="CHEBI:176338"/>
        <dbReference type="ChEBI" id="CHEBI:176343"/>
        <dbReference type="EC" id="2.4.1.182"/>
    </reaction>
</comment>
<dbReference type="InterPro" id="IPR003835">
    <property type="entry name" value="Glyco_trans_19"/>
</dbReference>
<keyword evidence="6 11" id="KW-0441">Lipid A biosynthesis</keyword>
<evidence type="ECO:0000256" key="6">
    <source>
        <dbReference type="ARBA" id="ARBA00022556"/>
    </source>
</evidence>
<dbReference type="GO" id="GO:0016020">
    <property type="term" value="C:membrane"/>
    <property type="evidence" value="ECO:0007669"/>
    <property type="project" value="GOC"/>
</dbReference>
<dbReference type="OrthoDB" id="9801642at2"/>
<evidence type="ECO:0000256" key="8">
    <source>
        <dbReference type="ARBA" id="ARBA00022679"/>
    </source>
</evidence>
<dbReference type="NCBIfam" id="TIGR00215">
    <property type="entry name" value="lpxB"/>
    <property type="match status" value="1"/>
</dbReference>
<keyword evidence="13" id="KW-1185">Reference proteome</keyword>
<accession>A0A2M9G1H9</accession>
<comment type="similarity">
    <text evidence="2 11">Belongs to the LpxB family.</text>
</comment>
<comment type="caution">
    <text evidence="12">The sequence shown here is derived from an EMBL/GenBank/DDBJ whole genome shotgun (WGS) entry which is preliminary data.</text>
</comment>
<dbReference type="AlphaFoldDB" id="A0A2M9G1H9"/>
<name>A0A2M9G1H9_9PROT</name>
<dbReference type="Proteomes" id="UP000229498">
    <property type="component" value="Unassembled WGS sequence"/>
</dbReference>
<dbReference type="EC" id="2.4.1.182" evidence="3 11"/>
<proteinExistence type="inferred from homology"/>
<evidence type="ECO:0000256" key="2">
    <source>
        <dbReference type="ARBA" id="ARBA00007868"/>
    </source>
</evidence>
<evidence type="ECO:0000256" key="11">
    <source>
        <dbReference type="HAMAP-Rule" id="MF_00392"/>
    </source>
</evidence>
<dbReference type="UniPathway" id="UPA00973"/>
<dbReference type="HAMAP" id="MF_00392">
    <property type="entry name" value="LpxB"/>
    <property type="match status" value="1"/>
</dbReference>
<dbReference type="GO" id="GO:0005543">
    <property type="term" value="F:phospholipid binding"/>
    <property type="evidence" value="ECO:0007669"/>
    <property type="project" value="TreeGrafter"/>
</dbReference>
<dbReference type="Pfam" id="PF02684">
    <property type="entry name" value="LpxB"/>
    <property type="match status" value="1"/>
</dbReference>
<evidence type="ECO:0000256" key="7">
    <source>
        <dbReference type="ARBA" id="ARBA00022676"/>
    </source>
</evidence>
<dbReference type="GO" id="GO:0008915">
    <property type="term" value="F:lipid-A-disaccharide synthase activity"/>
    <property type="evidence" value="ECO:0007669"/>
    <property type="project" value="UniProtKB-UniRule"/>
</dbReference>
<evidence type="ECO:0000256" key="4">
    <source>
        <dbReference type="ARBA" id="ARBA00020902"/>
    </source>
</evidence>
<comment type="function">
    <text evidence="1 11">Condensation of UDP-2,3-diacylglucosamine and 2,3-diacylglucosamine-1-phosphate to form lipid A disaccharide, a precursor of lipid A, a phosphorylated glycolipid that anchors the lipopolysaccharide to the outer membrane of the cell.</text>
</comment>
<organism evidence="12 13">
    <name type="scientific">Minwuia thermotolerans</name>
    <dbReference type="NCBI Taxonomy" id="2056226"/>
    <lineage>
        <taxon>Bacteria</taxon>
        <taxon>Pseudomonadati</taxon>
        <taxon>Pseudomonadota</taxon>
        <taxon>Alphaproteobacteria</taxon>
        <taxon>Minwuiales</taxon>
        <taxon>Minwuiaceae</taxon>
        <taxon>Minwuia</taxon>
    </lineage>
</organism>
<dbReference type="EMBL" id="PHIG01000032">
    <property type="protein sequence ID" value="PJK29565.1"/>
    <property type="molecule type" value="Genomic_DNA"/>
</dbReference>
<keyword evidence="9 11" id="KW-0443">Lipid metabolism</keyword>
<evidence type="ECO:0000256" key="1">
    <source>
        <dbReference type="ARBA" id="ARBA00002056"/>
    </source>
</evidence>
<evidence type="ECO:0000256" key="9">
    <source>
        <dbReference type="ARBA" id="ARBA00023098"/>
    </source>
</evidence>
<dbReference type="PANTHER" id="PTHR30372:SF4">
    <property type="entry name" value="LIPID-A-DISACCHARIDE SYNTHASE, MITOCHONDRIAL-RELATED"/>
    <property type="match status" value="1"/>
</dbReference>
<evidence type="ECO:0000313" key="13">
    <source>
        <dbReference type="Proteomes" id="UP000229498"/>
    </source>
</evidence>
<reference evidence="12 13" key="1">
    <citation type="submission" date="2017-11" db="EMBL/GenBank/DDBJ databases">
        <title>Draft genome sequence of Rhizobiales bacterium SY3-13.</title>
        <authorList>
            <person name="Sun C."/>
        </authorList>
    </citation>
    <scope>NUCLEOTIDE SEQUENCE [LARGE SCALE GENOMIC DNA]</scope>
    <source>
        <strain evidence="12 13">SY3-13</strain>
    </source>
</reference>
<keyword evidence="8 11" id="KW-0808">Transferase</keyword>
<comment type="pathway">
    <text evidence="11">Bacterial outer membrane biogenesis; LPS lipid A biosynthesis.</text>
</comment>
<gene>
    <name evidence="11 12" type="primary">lpxB</name>
    <name evidence="12" type="ORF">CVT23_10920</name>
</gene>
<keyword evidence="5 11" id="KW-0444">Lipid biosynthesis</keyword>
<keyword evidence="7 11" id="KW-0328">Glycosyltransferase</keyword>
<dbReference type="SUPFAM" id="SSF53756">
    <property type="entry name" value="UDP-Glycosyltransferase/glycogen phosphorylase"/>
    <property type="match status" value="1"/>
</dbReference>
<evidence type="ECO:0000313" key="12">
    <source>
        <dbReference type="EMBL" id="PJK29565.1"/>
    </source>
</evidence>
<evidence type="ECO:0000256" key="5">
    <source>
        <dbReference type="ARBA" id="ARBA00022516"/>
    </source>
</evidence>
<dbReference type="GO" id="GO:0009245">
    <property type="term" value="P:lipid A biosynthetic process"/>
    <property type="evidence" value="ECO:0007669"/>
    <property type="project" value="UniProtKB-UniRule"/>
</dbReference>
<evidence type="ECO:0000256" key="3">
    <source>
        <dbReference type="ARBA" id="ARBA00012687"/>
    </source>
</evidence>
<dbReference type="PANTHER" id="PTHR30372">
    <property type="entry name" value="LIPID-A-DISACCHARIDE SYNTHASE"/>
    <property type="match status" value="1"/>
</dbReference>